<sequence length="439" mass="48704">MSTLSLFKKTSATSAPVLAQAKSEMTNIPRPNIEYPAESKGVDTVSKQAHENTNLEKVAVDLEMISIDDISNEIQTTQPEYDTSMGTNTEAYDVQPRLSVKISASHSTTETVDEPITITNNINQYPCATIPPPSIQSQTFIELENNIATNEMVADTCNNLTQIKECDQEVQNMCFMENMQLEKQLELSRNQILELKRCLADALSAQRVPVSAIRSRDPVKENNGIPPRPTIHSMLRSKPPLIPVSPNQVAKGLSDSSSSQTLCSSISTIQKQILNDPTPTQNELGSSVSDATLFCPFHTQHIDFLETLLAQTSDKLTETTKIYERRCERLKMFLTKQKTESTVRIFELETQLNALKSRLLVSKSPMLLPTESTASLKGVSPPSSMMLHELPPLSGHDVRLSSSKDVVMLKHQLESKDLLIRALSMQVDALGQNHTLENK</sequence>
<dbReference type="OrthoDB" id="10681453at2759"/>
<evidence type="ECO:0000313" key="1">
    <source>
        <dbReference type="EMBL" id="OAJ38195.1"/>
    </source>
</evidence>
<accession>A0A177WEK4</accession>
<dbReference type="AlphaFoldDB" id="A0A177WEK4"/>
<dbReference type="EMBL" id="DS022301">
    <property type="protein sequence ID" value="OAJ38195.1"/>
    <property type="molecule type" value="Genomic_DNA"/>
</dbReference>
<proteinExistence type="predicted"/>
<reference evidence="1 2" key="1">
    <citation type="submission" date="2006-10" db="EMBL/GenBank/DDBJ databases">
        <title>The Genome Sequence of Batrachochytrium dendrobatidis JEL423.</title>
        <authorList>
            <consortium name="The Broad Institute Genome Sequencing Platform"/>
            <person name="Birren B."/>
            <person name="Lander E."/>
            <person name="Galagan J."/>
            <person name="Cuomo C."/>
            <person name="Devon K."/>
            <person name="Jaffe D."/>
            <person name="Butler J."/>
            <person name="Alvarez P."/>
            <person name="Gnerre S."/>
            <person name="Grabherr M."/>
            <person name="Kleber M."/>
            <person name="Mauceli E."/>
            <person name="Brockman W."/>
            <person name="Young S."/>
            <person name="LaButti K."/>
            <person name="Sykes S."/>
            <person name="DeCaprio D."/>
            <person name="Crawford M."/>
            <person name="Koehrsen M."/>
            <person name="Engels R."/>
            <person name="Montgomery P."/>
            <person name="Pearson M."/>
            <person name="Howarth C."/>
            <person name="Larson L."/>
            <person name="White J."/>
            <person name="O'Leary S."/>
            <person name="Kodira C."/>
            <person name="Zeng Q."/>
            <person name="Yandava C."/>
            <person name="Alvarado L."/>
            <person name="Longcore J."/>
            <person name="James T."/>
        </authorList>
    </citation>
    <scope>NUCLEOTIDE SEQUENCE [LARGE SCALE GENOMIC DNA]</scope>
    <source>
        <strain evidence="1 2">JEL423</strain>
    </source>
</reference>
<evidence type="ECO:0000313" key="2">
    <source>
        <dbReference type="Proteomes" id="UP000077115"/>
    </source>
</evidence>
<dbReference type="VEuPathDB" id="FungiDB:BDEG_22149"/>
<protein>
    <submittedName>
        <fullName evidence="1">Uncharacterized protein</fullName>
    </submittedName>
</protein>
<organism evidence="1 2">
    <name type="scientific">Batrachochytrium dendrobatidis (strain JEL423)</name>
    <dbReference type="NCBI Taxonomy" id="403673"/>
    <lineage>
        <taxon>Eukaryota</taxon>
        <taxon>Fungi</taxon>
        <taxon>Fungi incertae sedis</taxon>
        <taxon>Chytridiomycota</taxon>
        <taxon>Chytridiomycota incertae sedis</taxon>
        <taxon>Chytridiomycetes</taxon>
        <taxon>Rhizophydiales</taxon>
        <taxon>Rhizophydiales incertae sedis</taxon>
        <taxon>Batrachochytrium</taxon>
    </lineage>
</organism>
<gene>
    <name evidence="1" type="ORF">BDEG_22149</name>
</gene>
<reference evidence="1 2" key="2">
    <citation type="submission" date="2016-05" db="EMBL/GenBank/DDBJ databases">
        <title>Lineage-specific infection strategies underlie the spectrum of fungal disease in amphibians.</title>
        <authorList>
            <person name="Cuomo C.A."/>
            <person name="Farrer R.A."/>
            <person name="James T."/>
            <person name="Longcore J."/>
            <person name="Birren B."/>
        </authorList>
    </citation>
    <scope>NUCLEOTIDE SEQUENCE [LARGE SCALE GENOMIC DNA]</scope>
    <source>
        <strain evidence="1 2">JEL423</strain>
    </source>
</reference>
<name>A0A177WEK4_BATDL</name>
<dbReference type="Proteomes" id="UP000077115">
    <property type="component" value="Unassembled WGS sequence"/>
</dbReference>